<dbReference type="EMBL" id="VSRR010015108">
    <property type="protein sequence ID" value="MPC57816.1"/>
    <property type="molecule type" value="Genomic_DNA"/>
</dbReference>
<organism evidence="2 3">
    <name type="scientific">Portunus trituberculatus</name>
    <name type="common">Swimming crab</name>
    <name type="synonym">Neptunus trituberculatus</name>
    <dbReference type="NCBI Taxonomy" id="210409"/>
    <lineage>
        <taxon>Eukaryota</taxon>
        <taxon>Metazoa</taxon>
        <taxon>Ecdysozoa</taxon>
        <taxon>Arthropoda</taxon>
        <taxon>Crustacea</taxon>
        <taxon>Multicrustacea</taxon>
        <taxon>Malacostraca</taxon>
        <taxon>Eumalacostraca</taxon>
        <taxon>Eucarida</taxon>
        <taxon>Decapoda</taxon>
        <taxon>Pleocyemata</taxon>
        <taxon>Brachyura</taxon>
        <taxon>Eubrachyura</taxon>
        <taxon>Portunoidea</taxon>
        <taxon>Portunidae</taxon>
        <taxon>Portuninae</taxon>
        <taxon>Portunus</taxon>
    </lineage>
</organism>
<dbReference type="AlphaFoldDB" id="A0A5B7GJU4"/>
<reference evidence="2 3" key="1">
    <citation type="submission" date="2019-05" db="EMBL/GenBank/DDBJ databases">
        <title>Another draft genome of Portunus trituberculatus and its Hox gene families provides insights of decapod evolution.</title>
        <authorList>
            <person name="Jeong J.-H."/>
            <person name="Song I."/>
            <person name="Kim S."/>
            <person name="Choi T."/>
            <person name="Kim D."/>
            <person name="Ryu S."/>
            <person name="Kim W."/>
        </authorList>
    </citation>
    <scope>NUCLEOTIDE SEQUENCE [LARGE SCALE GENOMIC DNA]</scope>
    <source>
        <tissue evidence="2">Muscle</tissue>
    </source>
</reference>
<sequence>MDDKKREEGVYVRRKRIKEKRDGSRELVPVVVGGEGRPVGESRTGGVVVEWRGISLRGGGVEVGREEATRPSAPPFLHPALTYITTTVTRLPPQHTTLSRRTLSPPTPTAGIPLDTSPAFVLPCPLPQHRKATSPPPVTTTSFVIVHDIPWSLNTTPTLPALPPPPLPPPHSGRAAVEGAAGDTCGEDERMSR</sequence>
<proteinExistence type="predicted"/>
<protein>
    <submittedName>
        <fullName evidence="2">Uncharacterized protein</fullName>
    </submittedName>
</protein>
<feature type="region of interest" description="Disordered" evidence="1">
    <location>
        <begin position="157"/>
        <end position="193"/>
    </location>
</feature>
<feature type="compositionally biased region" description="Pro residues" evidence="1">
    <location>
        <begin position="160"/>
        <end position="171"/>
    </location>
</feature>
<evidence type="ECO:0000313" key="3">
    <source>
        <dbReference type="Proteomes" id="UP000324222"/>
    </source>
</evidence>
<gene>
    <name evidence="2" type="ORF">E2C01_051804</name>
</gene>
<evidence type="ECO:0000256" key="1">
    <source>
        <dbReference type="SAM" id="MobiDB-lite"/>
    </source>
</evidence>
<accession>A0A5B7GJU4</accession>
<evidence type="ECO:0000313" key="2">
    <source>
        <dbReference type="EMBL" id="MPC57816.1"/>
    </source>
</evidence>
<dbReference type="Proteomes" id="UP000324222">
    <property type="component" value="Unassembled WGS sequence"/>
</dbReference>
<keyword evidence="3" id="KW-1185">Reference proteome</keyword>
<comment type="caution">
    <text evidence="2">The sequence shown here is derived from an EMBL/GenBank/DDBJ whole genome shotgun (WGS) entry which is preliminary data.</text>
</comment>
<name>A0A5B7GJU4_PORTR</name>